<evidence type="ECO:0000256" key="7">
    <source>
        <dbReference type="ARBA" id="ARBA00022679"/>
    </source>
</evidence>
<evidence type="ECO:0000256" key="4">
    <source>
        <dbReference type="ARBA" id="ARBA00005680"/>
    </source>
</evidence>
<evidence type="ECO:0000256" key="11">
    <source>
        <dbReference type="ARBA" id="ARBA00022968"/>
    </source>
</evidence>
<dbReference type="GO" id="GO:0030246">
    <property type="term" value="F:carbohydrate binding"/>
    <property type="evidence" value="ECO:0007669"/>
    <property type="project" value="UniProtKB-KW"/>
</dbReference>
<keyword evidence="10" id="KW-0430">Lectin</keyword>
<keyword evidence="8" id="KW-0812">Transmembrane</keyword>
<keyword evidence="6" id="KW-0328">Glycosyltransferase</keyword>
<evidence type="ECO:0000313" key="22">
    <source>
        <dbReference type="Proteomes" id="UP000271889"/>
    </source>
</evidence>
<accession>A0A3P7Q9D0</accession>
<dbReference type="AlphaFoldDB" id="A0A3P7Q9D0"/>
<evidence type="ECO:0000256" key="6">
    <source>
        <dbReference type="ARBA" id="ARBA00022676"/>
    </source>
</evidence>
<dbReference type="OrthoDB" id="6159198at2759"/>
<comment type="subcellular location">
    <subcellularLocation>
        <location evidence="2">Golgi apparatus membrane</location>
        <topology evidence="2">Single-pass type II membrane protein</topology>
    </subcellularLocation>
</comment>
<keyword evidence="17" id="KW-0464">Manganese</keyword>
<comment type="cofactor">
    <cofactor evidence="1">
        <name>Mn(2+)</name>
        <dbReference type="ChEBI" id="CHEBI:29035"/>
    </cofactor>
</comment>
<dbReference type="CDD" id="cd23439">
    <property type="entry name" value="beta-trefoil_Ricin_GALNT10-like"/>
    <property type="match status" value="1"/>
</dbReference>
<gene>
    <name evidence="21" type="ORF">CGOC_LOCUS10979</name>
</gene>
<dbReference type="GO" id="GO:0006493">
    <property type="term" value="P:protein O-linked glycosylation"/>
    <property type="evidence" value="ECO:0007669"/>
    <property type="project" value="TreeGrafter"/>
</dbReference>
<keyword evidence="9" id="KW-0479">Metal-binding</keyword>
<dbReference type="Proteomes" id="UP000271889">
    <property type="component" value="Unassembled WGS sequence"/>
</dbReference>
<comment type="catalytic activity">
    <reaction evidence="19">
        <text>L-seryl-[protein] + UDP-N-acetyl-alpha-D-galactosamine = a 3-O-[N-acetyl-alpha-D-galactosaminyl]-L-seryl-[protein] + UDP + H(+)</text>
        <dbReference type="Rhea" id="RHEA:23956"/>
        <dbReference type="Rhea" id="RHEA-COMP:9863"/>
        <dbReference type="Rhea" id="RHEA-COMP:12788"/>
        <dbReference type="ChEBI" id="CHEBI:15378"/>
        <dbReference type="ChEBI" id="CHEBI:29999"/>
        <dbReference type="ChEBI" id="CHEBI:53604"/>
        <dbReference type="ChEBI" id="CHEBI:58223"/>
        <dbReference type="ChEBI" id="CHEBI:67138"/>
        <dbReference type="EC" id="2.4.1.41"/>
    </reaction>
</comment>
<dbReference type="GO" id="GO:0004653">
    <property type="term" value="F:polypeptide N-acetylgalactosaminyltransferase activity"/>
    <property type="evidence" value="ECO:0007669"/>
    <property type="project" value="UniProtKB-EC"/>
</dbReference>
<evidence type="ECO:0000256" key="10">
    <source>
        <dbReference type="ARBA" id="ARBA00022734"/>
    </source>
</evidence>
<dbReference type="PANTHER" id="PTHR11675">
    <property type="entry name" value="N-ACETYLGALACTOSAMINYLTRANSFERASE"/>
    <property type="match status" value="1"/>
</dbReference>
<dbReference type="SUPFAM" id="SSF53448">
    <property type="entry name" value="Nucleotide-diphospho-sugar transferases"/>
    <property type="match status" value="1"/>
</dbReference>
<evidence type="ECO:0000256" key="13">
    <source>
        <dbReference type="ARBA" id="ARBA00023034"/>
    </source>
</evidence>
<reference evidence="21 22" key="1">
    <citation type="submission" date="2018-11" db="EMBL/GenBank/DDBJ databases">
        <authorList>
            <consortium name="Pathogen Informatics"/>
        </authorList>
    </citation>
    <scope>NUCLEOTIDE SEQUENCE [LARGE SCALE GENOMIC DNA]</scope>
</reference>
<evidence type="ECO:0000313" key="21">
    <source>
        <dbReference type="EMBL" id="VDN28502.1"/>
    </source>
</evidence>
<organism evidence="21 22">
    <name type="scientific">Cylicostephanus goldi</name>
    <name type="common">Nematode worm</name>
    <dbReference type="NCBI Taxonomy" id="71465"/>
    <lineage>
        <taxon>Eukaryota</taxon>
        <taxon>Metazoa</taxon>
        <taxon>Ecdysozoa</taxon>
        <taxon>Nematoda</taxon>
        <taxon>Chromadorea</taxon>
        <taxon>Rhabditida</taxon>
        <taxon>Rhabditina</taxon>
        <taxon>Rhabditomorpha</taxon>
        <taxon>Strongyloidea</taxon>
        <taxon>Strongylidae</taxon>
        <taxon>Cylicostephanus</taxon>
    </lineage>
</organism>
<dbReference type="GO" id="GO:0000139">
    <property type="term" value="C:Golgi membrane"/>
    <property type="evidence" value="ECO:0007669"/>
    <property type="project" value="UniProtKB-SubCell"/>
</dbReference>
<comment type="pathway">
    <text evidence="3">Protein modification; protein glycosylation.</text>
</comment>
<keyword evidence="13" id="KW-0333">Golgi apparatus</keyword>
<dbReference type="FunFam" id="2.80.10.50:FF:000011">
    <property type="entry name" value="Polypeptide N-acetylgalactosaminyltransferase"/>
    <property type="match status" value="1"/>
</dbReference>
<dbReference type="InterPro" id="IPR000772">
    <property type="entry name" value="Ricin_B_lectin"/>
</dbReference>
<protein>
    <recommendedName>
        <fullName evidence="5">polypeptide N-acetylgalactosaminyltransferase</fullName>
        <ecNumber evidence="5">2.4.1.41</ecNumber>
    </recommendedName>
</protein>
<dbReference type="SUPFAM" id="SSF50370">
    <property type="entry name" value="Ricin B-like lectins"/>
    <property type="match status" value="1"/>
</dbReference>
<dbReference type="PANTHER" id="PTHR11675:SF134">
    <property type="entry name" value="N-ACETYLGALACTOSAMINYLTRANSFERASE 4-RELATED"/>
    <property type="match status" value="1"/>
</dbReference>
<keyword evidence="15" id="KW-1015">Disulfide bond</keyword>
<keyword evidence="14" id="KW-0472">Membrane</keyword>
<evidence type="ECO:0000256" key="12">
    <source>
        <dbReference type="ARBA" id="ARBA00022989"/>
    </source>
</evidence>
<dbReference type="InterPro" id="IPR029044">
    <property type="entry name" value="Nucleotide-diphossugar_trans"/>
</dbReference>
<name>A0A3P7Q9D0_CYLGO</name>
<dbReference type="Gene3D" id="2.80.10.50">
    <property type="match status" value="1"/>
</dbReference>
<sequence>MAGGYFAISTKWFWELGGYDEGLDIWGGEQYELSFKISGAVCGSISNHLAIPVGHIYRCKYMPFKNAGKGDFISRNYKRVAEVWMDEYKHNLYKHRPGVGDADTELRNKAARMCVDTQFKQSQQRFGLRKCISDDPNSGGEQNLRITRWHDIRPEGRNVCFDVSTSDDKAPVVLFDCHSQKGNQLFKYRIETQMIYHPVSNQCLTAETDGSGFVFMRKCDNDSPNQKWTWQVLDEKLLNERQNAEPLEEE</sequence>
<dbReference type="InterPro" id="IPR035992">
    <property type="entry name" value="Ricin_B-like_lectins"/>
</dbReference>
<keyword evidence="22" id="KW-1185">Reference proteome</keyword>
<evidence type="ECO:0000256" key="5">
    <source>
        <dbReference type="ARBA" id="ARBA00012644"/>
    </source>
</evidence>
<keyword evidence="7" id="KW-0808">Transferase</keyword>
<evidence type="ECO:0000256" key="2">
    <source>
        <dbReference type="ARBA" id="ARBA00004323"/>
    </source>
</evidence>
<evidence type="ECO:0000256" key="8">
    <source>
        <dbReference type="ARBA" id="ARBA00022692"/>
    </source>
</evidence>
<evidence type="ECO:0000256" key="17">
    <source>
        <dbReference type="ARBA" id="ARBA00023211"/>
    </source>
</evidence>
<keyword evidence="11" id="KW-0735">Signal-anchor</keyword>
<evidence type="ECO:0000259" key="20">
    <source>
        <dbReference type="SMART" id="SM00458"/>
    </source>
</evidence>
<evidence type="ECO:0000256" key="18">
    <source>
        <dbReference type="ARBA" id="ARBA00050905"/>
    </source>
</evidence>
<comment type="similarity">
    <text evidence="4">Belongs to the glycosyltransferase 2 family. GalNAc-T subfamily.</text>
</comment>
<keyword evidence="16" id="KW-0325">Glycoprotein</keyword>
<evidence type="ECO:0000256" key="19">
    <source>
        <dbReference type="ARBA" id="ARBA00052209"/>
    </source>
</evidence>
<dbReference type="SMART" id="SM00458">
    <property type="entry name" value="RICIN"/>
    <property type="match status" value="1"/>
</dbReference>
<comment type="catalytic activity">
    <reaction evidence="18">
        <text>L-threonyl-[protein] + UDP-N-acetyl-alpha-D-galactosamine = a 3-O-[N-acetyl-alpha-D-galactosaminyl]-L-threonyl-[protein] + UDP + H(+)</text>
        <dbReference type="Rhea" id="RHEA:52424"/>
        <dbReference type="Rhea" id="RHEA-COMP:11060"/>
        <dbReference type="Rhea" id="RHEA-COMP:11689"/>
        <dbReference type="ChEBI" id="CHEBI:15378"/>
        <dbReference type="ChEBI" id="CHEBI:30013"/>
        <dbReference type="ChEBI" id="CHEBI:58223"/>
        <dbReference type="ChEBI" id="CHEBI:67138"/>
        <dbReference type="ChEBI" id="CHEBI:87075"/>
        <dbReference type="EC" id="2.4.1.41"/>
    </reaction>
</comment>
<dbReference type="Pfam" id="PF00652">
    <property type="entry name" value="Ricin_B_lectin"/>
    <property type="match status" value="1"/>
</dbReference>
<dbReference type="GO" id="GO:0046872">
    <property type="term" value="F:metal ion binding"/>
    <property type="evidence" value="ECO:0007669"/>
    <property type="project" value="UniProtKB-KW"/>
</dbReference>
<feature type="domain" description="Ricin B lectin" evidence="20">
    <location>
        <begin position="100"/>
        <end position="231"/>
    </location>
</feature>
<proteinExistence type="inferred from homology"/>
<evidence type="ECO:0000256" key="15">
    <source>
        <dbReference type="ARBA" id="ARBA00023157"/>
    </source>
</evidence>
<dbReference type="EMBL" id="UYRV01113838">
    <property type="protein sequence ID" value="VDN28502.1"/>
    <property type="molecule type" value="Genomic_DNA"/>
</dbReference>
<dbReference type="PROSITE" id="PS50231">
    <property type="entry name" value="RICIN_B_LECTIN"/>
    <property type="match status" value="1"/>
</dbReference>
<evidence type="ECO:0000256" key="14">
    <source>
        <dbReference type="ARBA" id="ARBA00023136"/>
    </source>
</evidence>
<evidence type="ECO:0000256" key="9">
    <source>
        <dbReference type="ARBA" id="ARBA00022723"/>
    </source>
</evidence>
<evidence type="ECO:0000256" key="1">
    <source>
        <dbReference type="ARBA" id="ARBA00001936"/>
    </source>
</evidence>
<dbReference type="Gene3D" id="3.90.550.10">
    <property type="entry name" value="Spore Coat Polysaccharide Biosynthesis Protein SpsA, Chain A"/>
    <property type="match status" value="1"/>
</dbReference>
<dbReference type="EC" id="2.4.1.41" evidence="5"/>
<evidence type="ECO:0000256" key="16">
    <source>
        <dbReference type="ARBA" id="ARBA00023180"/>
    </source>
</evidence>
<keyword evidence="12" id="KW-1133">Transmembrane helix</keyword>
<evidence type="ECO:0000256" key="3">
    <source>
        <dbReference type="ARBA" id="ARBA00004922"/>
    </source>
</evidence>